<sequence>MNNILTKTRKGFLMVTLFATLLSFANETSFYNVNVEANKTTLTLNYAKAGSALSIKDVAGSVLYSETIATTGSYKREFDLTFLPNGNYLFEVEKDLEIKEIPFTLTEGVANFNKNEEKLVYKPFVRVSNDIVYISKLAIDGEDLKVEIFYTEKNRSNSELVISEQFSNENSIQKAYKLEGLNNGSYEIVLHSANRTYIKNI</sequence>
<evidence type="ECO:0000256" key="1">
    <source>
        <dbReference type="SAM" id="SignalP"/>
    </source>
</evidence>
<dbReference type="Proteomes" id="UP000441333">
    <property type="component" value="Unassembled WGS sequence"/>
</dbReference>
<comment type="caution">
    <text evidence="2">The sequence shown here is derived from an EMBL/GenBank/DDBJ whole genome shotgun (WGS) entry which is preliminary data.</text>
</comment>
<evidence type="ECO:0000313" key="2">
    <source>
        <dbReference type="EMBL" id="KAB1066871.1"/>
    </source>
</evidence>
<organism evidence="2 3">
    <name type="scientific">Pseudotamlana haliotis</name>
    <dbReference type="NCBI Taxonomy" id="2614804"/>
    <lineage>
        <taxon>Bacteria</taxon>
        <taxon>Pseudomonadati</taxon>
        <taxon>Bacteroidota</taxon>
        <taxon>Flavobacteriia</taxon>
        <taxon>Flavobacteriales</taxon>
        <taxon>Flavobacteriaceae</taxon>
        <taxon>Pseudotamlana</taxon>
    </lineage>
</organism>
<reference evidence="2 3" key="1">
    <citation type="submission" date="2019-09" db="EMBL/GenBank/DDBJ databases">
        <authorList>
            <person name="Cao W.R."/>
        </authorList>
    </citation>
    <scope>NUCLEOTIDE SEQUENCE [LARGE SCALE GENOMIC DNA]</scope>
    <source>
        <strain evidence="2 3">B1N29</strain>
    </source>
</reference>
<dbReference type="EMBL" id="WAAT01000051">
    <property type="protein sequence ID" value="KAB1066871.1"/>
    <property type="molecule type" value="Genomic_DNA"/>
</dbReference>
<evidence type="ECO:0000313" key="3">
    <source>
        <dbReference type="Proteomes" id="UP000441333"/>
    </source>
</evidence>
<feature type="chain" id="PRO_5026928345" description="Secretion system C-terminal sorting domain-containing protein" evidence="1">
    <location>
        <begin position="26"/>
        <end position="201"/>
    </location>
</feature>
<keyword evidence="3" id="KW-1185">Reference proteome</keyword>
<evidence type="ECO:0008006" key="4">
    <source>
        <dbReference type="Google" id="ProtNLM"/>
    </source>
</evidence>
<proteinExistence type="predicted"/>
<dbReference type="AlphaFoldDB" id="A0A6N6MDE6"/>
<keyword evidence="1" id="KW-0732">Signal</keyword>
<feature type="signal peptide" evidence="1">
    <location>
        <begin position="1"/>
        <end position="25"/>
    </location>
</feature>
<gene>
    <name evidence="2" type="ORF">F6U93_13540</name>
</gene>
<accession>A0A6N6MDE6</accession>
<dbReference type="RefSeq" id="WP_150940737.1">
    <property type="nucleotide sequence ID" value="NZ_WAAT01000051.1"/>
</dbReference>
<protein>
    <recommendedName>
        <fullName evidence="4">Secretion system C-terminal sorting domain-containing protein</fullName>
    </recommendedName>
</protein>
<name>A0A6N6MDE6_9FLAO</name>